<dbReference type="RefSeq" id="WP_086488038.1">
    <property type="nucleotide sequence ID" value="NZ_MSLT01000012.1"/>
</dbReference>
<keyword evidence="2" id="KW-1185">Reference proteome</keyword>
<dbReference type="AlphaFoldDB" id="A0A251X952"/>
<evidence type="ECO:0000313" key="1">
    <source>
        <dbReference type="EMBL" id="OUD14257.1"/>
    </source>
</evidence>
<dbReference type="EMBL" id="MSLT01000012">
    <property type="protein sequence ID" value="OUD14257.1"/>
    <property type="molecule type" value="Genomic_DNA"/>
</dbReference>
<name>A0A251X952_9GAMM</name>
<protein>
    <submittedName>
        <fullName evidence="1">Uncharacterized protein</fullName>
    </submittedName>
</protein>
<organism evidence="1 2">
    <name type="scientific">Thioflexithrix psekupsensis</name>
    <dbReference type="NCBI Taxonomy" id="1570016"/>
    <lineage>
        <taxon>Bacteria</taxon>
        <taxon>Pseudomonadati</taxon>
        <taxon>Pseudomonadota</taxon>
        <taxon>Gammaproteobacteria</taxon>
        <taxon>Thiotrichales</taxon>
        <taxon>Thioflexithrix</taxon>
    </lineage>
</organism>
<reference evidence="1 2" key="1">
    <citation type="submission" date="2016-12" db="EMBL/GenBank/DDBJ databases">
        <title>Thioflexothrix psekupsii D3 genome sequencing and assembly.</title>
        <authorList>
            <person name="Fomenkov A."/>
            <person name="Vincze T."/>
            <person name="Grabovich M."/>
            <person name="Anton B.P."/>
            <person name="Dubinina G."/>
            <person name="Orlova M."/>
            <person name="Belousova E."/>
            <person name="Roberts R.J."/>
        </authorList>
    </citation>
    <scope>NUCLEOTIDE SEQUENCE [LARGE SCALE GENOMIC DNA]</scope>
    <source>
        <strain evidence="1">D3</strain>
    </source>
</reference>
<accession>A0A251X952</accession>
<proteinExistence type="predicted"/>
<sequence>MSNGNADVSISPEDVDVLKKLGKLFQEKSIEKSPERYEDDLERKFNLFMEETPEFKKGDIVRWKKGLKNKKYPKEDQLCKVVEVLKEPIIEESRDSGSPYYREPLDLILALLDSESGLLVFHYDKRRFELVRRANDKS</sequence>
<evidence type="ECO:0000313" key="2">
    <source>
        <dbReference type="Proteomes" id="UP000194798"/>
    </source>
</evidence>
<dbReference type="Proteomes" id="UP000194798">
    <property type="component" value="Unassembled WGS sequence"/>
</dbReference>
<comment type="caution">
    <text evidence="1">The sequence shown here is derived from an EMBL/GenBank/DDBJ whole genome shotgun (WGS) entry which is preliminary data.</text>
</comment>
<gene>
    <name evidence="1" type="ORF">TPSD3_07990</name>
</gene>
<dbReference type="OrthoDB" id="495362at2"/>